<comment type="caution">
    <text evidence="3">The sequence shown here is derived from an EMBL/GenBank/DDBJ whole genome shotgun (WGS) entry which is preliminary data.</text>
</comment>
<dbReference type="Gene3D" id="3.40.50.2000">
    <property type="entry name" value="Glycogen Phosphorylase B"/>
    <property type="match status" value="2"/>
</dbReference>
<dbReference type="SUPFAM" id="SSF53756">
    <property type="entry name" value="UDP-Glycosyltransferase/glycogen phosphorylase"/>
    <property type="match status" value="1"/>
</dbReference>
<dbReference type="Pfam" id="PF00534">
    <property type="entry name" value="Glycos_transf_1"/>
    <property type="match status" value="1"/>
</dbReference>
<evidence type="ECO:0000313" key="4">
    <source>
        <dbReference type="Proteomes" id="UP000229344"/>
    </source>
</evidence>
<name>A0A2H0UEQ7_9BACT</name>
<feature type="domain" description="Glycosyl transferase family 1" evidence="1">
    <location>
        <begin position="246"/>
        <end position="400"/>
    </location>
</feature>
<evidence type="ECO:0000259" key="2">
    <source>
        <dbReference type="Pfam" id="PF13439"/>
    </source>
</evidence>
<gene>
    <name evidence="3" type="ORF">COU16_00075</name>
</gene>
<dbReference type="EMBL" id="PFBI01000001">
    <property type="protein sequence ID" value="PIR84903.1"/>
    <property type="molecule type" value="Genomic_DNA"/>
</dbReference>
<dbReference type="Pfam" id="PF13439">
    <property type="entry name" value="Glyco_transf_4"/>
    <property type="match status" value="1"/>
</dbReference>
<dbReference type="GO" id="GO:0016757">
    <property type="term" value="F:glycosyltransferase activity"/>
    <property type="evidence" value="ECO:0007669"/>
    <property type="project" value="InterPro"/>
</dbReference>
<feature type="domain" description="Glycosyltransferase subfamily 4-like N-terminal" evidence="2">
    <location>
        <begin position="96"/>
        <end position="229"/>
    </location>
</feature>
<organism evidence="3 4">
    <name type="scientific">Candidatus Kaiserbacteria bacterium CG10_big_fil_rev_8_21_14_0_10_47_16</name>
    <dbReference type="NCBI Taxonomy" id="1974608"/>
    <lineage>
        <taxon>Bacteria</taxon>
        <taxon>Candidatus Kaiseribacteriota</taxon>
    </lineage>
</organism>
<dbReference type="AlphaFoldDB" id="A0A2H0UEQ7"/>
<dbReference type="InterPro" id="IPR001296">
    <property type="entry name" value="Glyco_trans_1"/>
</dbReference>
<accession>A0A2H0UEQ7</accession>
<dbReference type="InterPro" id="IPR028098">
    <property type="entry name" value="Glyco_trans_4-like_N"/>
</dbReference>
<dbReference type="CDD" id="cd03801">
    <property type="entry name" value="GT4_PimA-like"/>
    <property type="match status" value="1"/>
</dbReference>
<dbReference type="Proteomes" id="UP000229344">
    <property type="component" value="Unassembled WGS sequence"/>
</dbReference>
<evidence type="ECO:0000259" key="1">
    <source>
        <dbReference type="Pfam" id="PF00534"/>
    </source>
</evidence>
<protein>
    <recommendedName>
        <fullName evidence="5">Glycosyl transferase family 1 domain-containing protein</fullName>
    </recommendedName>
</protein>
<dbReference type="PANTHER" id="PTHR12526:SF636">
    <property type="entry name" value="BLL3647 PROTEIN"/>
    <property type="match status" value="1"/>
</dbReference>
<sequence>MGSRKGFAKPNCGCSERYSWESKACTGSNGASSRDDSWDVRLGYDCKKDARQSLQAYSRINTSMYVLAFSLGGEILKRGSREYRRMQSYAAKLDEYHVVVLTTAKEKAHFVDGNFHVHALSARTKIGLLLQGFAAARSILKRKNKGWVVTSQDPLFVGLFGLTVAHMNTVPHVVQVHGDVFGPYGYSRILQRLGMYVVERSVRVRVVSERIKKSFLARGVSEAKISVLPIRAELESFLNVHGNQSQDPLRIVTVSRLAPEKNIEMLIRSFANLGTEGVRSVLEIVGSGPEEQKLKALVHTLGITDRVTFTPWTSDIPTVMSRANICALASKHEGYALVLLEALAAGVPVVTTDVGCVGETVKNGEHGLVVSVGDEVAFTDALRTLIQNSAQRAGYGENGRILAQTLAGTSTEAYAEAWVATLSV</sequence>
<evidence type="ECO:0008006" key="5">
    <source>
        <dbReference type="Google" id="ProtNLM"/>
    </source>
</evidence>
<dbReference type="PANTHER" id="PTHR12526">
    <property type="entry name" value="GLYCOSYLTRANSFERASE"/>
    <property type="match status" value="1"/>
</dbReference>
<proteinExistence type="predicted"/>
<reference evidence="4" key="1">
    <citation type="submission" date="2017-09" db="EMBL/GenBank/DDBJ databases">
        <title>Depth-based differentiation of microbial function through sediment-hosted aquifers and enrichment of novel symbionts in the deep terrestrial subsurface.</title>
        <authorList>
            <person name="Probst A.J."/>
            <person name="Ladd B."/>
            <person name="Jarett J.K."/>
            <person name="Geller-Mcgrath D.E."/>
            <person name="Sieber C.M.K."/>
            <person name="Emerson J.B."/>
            <person name="Anantharaman K."/>
            <person name="Thomas B.C."/>
            <person name="Malmstrom R."/>
            <person name="Stieglmeier M."/>
            <person name="Klingl A."/>
            <person name="Woyke T."/>
            <person name="Ryan C.M."/>
            <person name="Banfield J.F."/>
        </authorList>
    </citation>
    <scope>NUCLEOTIDE SEQUENCE [LARGE SCALE GENOMIC DNA]</scope>
</reference>
<evidence type="ECO:0000313" key="3">
    <source>
        <dbReference type="EMBL" id="PIR84903.1"/>
    </source>
</evidence>